<dbReference type="RefSeq" id="WP_073392149.1">
    <property type="nucleotide sequence ID" value="NZ_FQVU01000006.1"/>
</dbReference>
<dbReference type="CDD" id="cd09872">
    <property type="entry name" value="PIN_Sll0205-like"/>
    <property type="match status" value="1"/>
</dbReference>
<keyword evidence="2" id="KW-0479">Metal-binding</keyword>
<dbReference type="InterPro" id="IPR029060">
    <property type="entry name" value="PIN-like_dom_sf"/>
</dbReference>
<dbReference type="PANTHER" id="PTHR36173">
    <property type="entry name" value="RIBONUCLEASE VAPC16-RELATED"/>
    <property type="match status" value="1"/>
</dbReference>
<dbReference type="Gene3D" id="3.40.50.1010">
    <property type="entry name" value="5'-nuclease"/>
    <property type="match status" value="1"/>
</dbReference>
<keyword evidence="7" id="KW-1185">Reference proteome</keyword>
<protein>
    <submittedName>
        <fullName evidence="6">PIN domain nuclease, a component of toxin-antitoxin system (PIN domain)</fullName>
    </submittedName>
</protein>
<evidence type="ECO:0000259" key="5">
    <source>
        <dbReference type="Pfam" id="PF01850"/>
    </source>
</evidence>
<dbReference type="EMBL" id="FQVU01000006">
    <property type="protein sequence ID" value="SHH48085.1"/>
    <property type="molecule type" value="Genomic_DNA"/>
</dbReference>
<evidence type="ECO:0000313" key="7">
    <source>
        <dbReference type="Proteomes" id="UP000186132"/>
    </source>
</evidence>
<dbReference type="Pfam" id="PF01850">
    <property type="entry name" value="PIN"/>
    <property type="match status" value="1"/>
</dbReference>
<dbReference type="STRING" id="1206085.SAMN05443575_3961"/>
<dbReference type="Proteomes" id="UP000186132">
    <property type="component" value="Unassembled WGS sequence"/>
</dbReference>
<dbReference type="GO" id="GO:0016787">
    <property type="term" value="F:hydrolase activity"/>
    <property type="evidence" value="ECO:0007669"/>
    <property type="project" value="UniProtKB-KW"/>
</dbReference>
<proteinExistence type="predicted"/>
<evidence type="ECO:0000256" key="4">
    <source>
        <dbReference type="ARBA" id="ARBA00022842"/>
    </source>
</evidence>
<dbReference type="SUPFAM" id="SSF88723">
    <property type="entry name" value="PIN domain-like"/>
    <property type="match status" value="1"/>
</dbReference>
<dbReference type="PANTHER" id="PTHR36173:SF2">
    <property type="entry name" value="RIBONUCLEASE VAPC16"/>
    <property type="match status" value="1"/>
</dbReference>
<keyword evidence="1" id="KW-0540">Nuclease</keyword>
<dbReference type="GO" id="GO:0046872">
    <property type="term" value="F:metal ion binding"/>
    <property type="evidence" value="ECO:0007669"/>
    <property type="project" value="UniProtKB-KW"/>
</dbReference>
<keyword evidence="4" id="KW-0460">Magnesium</keyword>
<dbReference type="GO" id="GO:0004518">
    <property type="term" value="F:nuclease activity"/>
    <property type="evidence" value="ECO:0007669"/>
    <property type="project" value="UniProtKB-KW"/>
</dbReference>
<accession>A0A1M5TBA4</accession>
<evidence type="ECO:0000256" key="3">
    <source>
        <dbReference type="ARBA" id="ARBA00022801"/>
    </source>
</evidence>
<dbReference type="InterPro" id="IPR002716">
    <property type="entry name" value="PIN_dom"/>
</dbReference>
<dbReference type="AlphaFoldDB" id="A0A1M5TBA4"/>
<gene>
    <name evidence="6" type="ORF">SAMN05443575_3961</name>
</gene>
<dbReference type="InterPro" id="IPR041705">
    <property type="entry name" value="PIN_Sll0205"/>
</dbReference>
<sequence length="127" mass="13752">MLLLDTSALLWVLVDSPRLGRASRARIAAASRVHASAVSVVELVVKGMLGRIELPPDLPDAIRAQSVVELPLGFDDAAAIRDFPELVGHDPFDRMLVAQAHAQGLTLLTSDRVLLGLDRHFILDATR</sequence>
<feature type="domain" description="PIN" evidence="5">
    <location>
        <begin position="3"/>
        <end position="114"/>
    </location>
</feature>
<dbReference type="InterPro" id="IPR052919">
    <property type="entry name" value="TA_system_RNase"/>
</dbReference>
<evidence type="ECO:0000313" key="6">
    <source>
        <dbReference type="EMBL" id="SHH48085.1"/>
    </source>
</evidence>
<dbReference type="OrthoDB" id="9798990at2"/>
<organism evidence="6 7">
    <name type="scientific">Jatrophihabitans endophyticus</name>
    <dbReference type="NCBI Taxonomy" id="1206085"/>
    <lineage>
        <taxon>Bacteria</taxon>
        <taxon>Bacillati</taxon>
        <taxon>Actinomycetota</taxon>
        <taxon>Actinomycetes</taxon>
        <taxon>Jatrophihabitantales</taxon>
        <taxon>Jatrophihabitantaceae</taxon>
        <taxon>Jatrophihabitans</taxon>
    </lineage>
</organism>
<name>A0A1M5TBA4_9ACTN</name>
<reference evidence="6 7" key="1">
    <citation type="submission" date="2016-11" db="EMBL/GenBank/DDBJ databases">
        <authorList>
            <person name="Jaros S."/>
            <person name="Januszkiewicz K."/>
            <person name="Wedrychowicz H."/>
        </authorList>
    </citation>
    <scope>NUCLEOTIDE SEQUENCE [LARGE SCALE GENOMIC DNA]</scope>
    <source>
        <strain evidence="6 7">DSM 45627</strain>
    </source>
</reference>
<evidence type="ECO:0000256" key="1">
    <source>
        <dbReference type="ARBA" id="ARBA00022722"/>
    </source>
</evidence>
<keyword evidence="3" id="KW-0378">Hydrolase</keyword>
<evidence type="ECO:0000256" key="2">
    <source>
        <dbReference type="ARBA" id="ARBA00022723"/>
    </source>
</evidence>